<dbReference type="EMBL" id="RXHU01000082">
    <property type="protein sequence ID" value="RTE05523.1"/>
    <property type="molecule type" value="Genomic_DNA"/>
</dbReference>
<dbReference type="InterPro" id="IPR036526">
    <property type="entry name" value="C-N_Hydrolase_sf"/>
</dbReference>
<dbReference type="AlphaFoldDB" id="A0A430J7L1"/>
<dbReference type="GO" id="GO:0016811">
    <property type="term" value="F:hydrolase activity, acting on carbon-nitrogen (but not peptide) bonds, in linear amides"/>
    <property type="evidence" value="ECO:0007669"/>
    <property type="project" value="TreeGrafter"/>
</dbReference>
<organism evidence="3 4">
    <name type="scientific">Paenibacillus whitsoniae</name>
    <dbReference type="NCBI Taxonomy" id="2496558"/>
    <lineage>
        <taxon>Bacteria</taxon>
        <taxon>Bacillati</taxon>
        <taxon>Bacillota</taxon>
        <taxon>Bacilli</taxon>
        <taxon>Bacillales</taxon>
        <taxon>Paenibacillaceae</taxon>
        <taxon>Paenibacillus</taxon>
    </lineage>
</organism>
<dbReference type="PANTHER" id="PTHR43674">
    <property type="entry name" value="NITRILASE C965.09-RELATED"/>
    <property type="match status" value="1"/>
</dbReference>
<dbReference type="Pfam" id="PF00795">
    <property type="entry name" value="CN_hydrolase"/>
    <property type="match status" value="1"/>
</dbReference>
<evidence type="ECO:0000256" key="1">
    <source>
        <dbReference type="ARBA" id="ARBA00022801"/>
    </source>
</evidence>
<dbReference type="OrthoDB" id="9811121at2"/>
<accession>A0A430J7L1</accession>
<dbReference type="Proteomes" id="UP000276128">
    <property type="component" value="Unassembled WGS sequence"/>
</dbReference>
<evidence type="ECO:0000313" key="3">
    <source>
        <dbReference type="EMBL" id="RTE05523.1"/>
    </source>
</evidence>
<comment type="caution">
    <text evidence="3">The sequence shown here is derived from an EMBL/GenBank/DDBJ whole genome shotgun (WGS) entry which is preliminary data.</text>
</comment>
<dbReference type="InterPro" id="IPR003010">
    <property type="entry name" value="C-N_Hydrolase"/>
</dbReference>
<protein>
    <submittedName>
        <fullName evidence="3">Carbon-nitrogen hydrolase family protein</fullName>
    </submittedName>
</protein>
<feature type="domain" description="CN hydrolase" evidence="2">
    <location>
        <begin position="12"/>
        <end position="240"/>
    </location>
</feature>
<evidence type="ECO:0000259" key="2">
    <source>
        <dbReference type="PROSITE" id="PS50263"/>
    </source>
</evidence>
<dbReference type="SUPFAM" id="SSF56317">
    <property type="entry name" value="Carbon-nitrogen hydrolase"/>
    <property type="match status" value="1"/>
</dbReference>
<proteinExistence type="predicted"/>
<dbReference type="Gene3D" id="3.60.110.10">
    <property type="entry name" value="Carbon-nitrogen hydrolase"/>
    <property type="match status" value="1"/>
</dbReference>
<evidence type="ECO:0000313" key="4">
    <source>
        <dbReference type="Proteomes" id="UP000276128"/>
    </source>
</evidence>
<keyword evidence="1 3" id="KW-0378">Hydrolase</keyword>
<name>A0A430J7L1_9BACL</name>
<dbReference type="CDD" id="cd07197">
    <property type="entry name" value="nitrilase"/>
    <property type="match status" value="1"/>
</dbReference>
<dbReference type="PANTHER" id="PTHR43674:SF2">
    <property type="entry name" value="BETA-UREIDOPROPIONASE"/>
    <property type="match status" value="1"/>
</dbReference>
<sequence length="316" mass="35599">MARYITISCLGPSPLALQADVPPNEAVEQMINHWQRQLDRVLPDQPDIIVLPEVCDRPSKATYPKAQRMAYYEARGTRLRDFLAGVAARHRCYITYPAHVQMADGTWRNSVQLIDRNGGSAGVYNKNYLVPDEYTEGGILYGKEAPIVETDFGRVAAAICFDLNFNELRRQYEAARPDLILFPSMYHGGLMQGYWAYSCRAYFAGAIAGLPCTIVSPLGETLAQSTNYYPFITTRVNLDAAVLHIDYNGEFFPAIKKKYGPKVRIHDPGYLGAVLLTSETEDFTVEDLISEFKLEQIDDYFARAAQQRCEPGRMEP</sequence>
<dbReference type="InterPro" id="IPR050345">
    <property type="entry name" value="Aliph_Amidase/BUP"/>
</dbReference>
<dbReference type="PROSITE" id="PS50263">
    <property type="entry name" value="CN_HYDROLASE"/>
    <property type="match status" value="1"/>
</dbReference>
<dbReference type="RefSeq" id="WP_126143994.1">
    <property type="nucleotide sequence ID" value="NZ_RXHU01000082.1"/>
</dbReference>
<reference evidence="3 4" key="1">
    <citation type="submission" date="2018-12" db="EMBL/GenBank/DDBJ databases">
        <title>Bacillus ochoae sp. nov., Paenibacillus whitsoniae sp. nov., Paenibacillus spiritus sp. nov. Isolated from the Mars Exploration Rover during spacecraft assembly.</title>
        <authorList>
            <person name="Seuylemezian A."/>
            <person name="Vaishampayan P."/>
        </authorList>
    </citation>
    <scope>NUCLEOTIDE SEQUENCE [LARGE SCALE GENOMIC DNA]</scope>
    <source>
        <strain evidence="3 4">MER 54</strain>
    </source>
</reference>
<gene>
    <name evidence="3" type="ORF">EJQ19_25225</name>
</gene>
<keyword evidence="4" id="KW-1185">Reference proteome</keyword>